<evidence type="ECO:0000313" key="7">
    <source>
        <dbReference type="Proteomes" id="UP000681425"/>
    </source>
</evidence>
<dbReference type="GO" id="GO:0003677">
    <property type="term" value="F:DNA binding"/>
    <property type="evidence" value="ECO:0007669"/>
    <property type="project" value="UniProtKB-UniRule"/>
</dbReference>
<feature type="DNA-binding region" description="H-T-H motif" evidence="4">
    <location>
        <begin position="32"/>
        <end position="51"/>
    </location>
</feature>
<evidence type="ECO:0000256" key="2">
    <source>
        <dbReference type="ARBA" id="ARBA00023125"/>
    </source>
</evidence>
<keyword evidence="1" id="KW-0805">Transcription regulation</keyword>
<evidence type="ECO:0000313" key="6">
    <source>
        <dbReference type="EMBL" id="QUT04210.1"/>
    </source>
</evidence>
<protein>
    <submittedName>
        <fullName evidence="6">TetR/AcrR family transcriptional regulator</fullName>
    </submittedName>
</protein>
<sequence>MRVSREQAALNRERVIDTGSRLFREKGLDGIGIADLMKASGMTHGGFYGQFESKDALAAECVTRSFGRSVERWRRLLDQARDGHDADPLRTIVEDYLSVRHLNGPETGCAFTTLAADAARRGGAMAEAMSTGMDALVDILVSILPEGGRADALAILSQMSGAMTLARATADPALAEEILAAARKAILTPR</sequence>
<keyword evidence="2 4" id="KW-0238">DNA-binding</keyword>
<feature type="domain" description="HTH tetR-type" evidence="5">
    <location>
        <begin position="9"/>
        <end position="69"/>
    </location>
</feature>
<dbReference type="SUPFAM" id="SSF46689">
    <property type="entry name" value="Homeodomain-like"/>
    <property type="match status" value="1"/>
</dbReference>
<accession>A0A975PZR2</accession>
<dbReference type="PRINTS" id="PR00455">
    <property type="entry name" value="HTHTETR"/>
</dbReference>
<reference evidence="6" key="1">
    <citation type="submission" date="2021-04" db="EMBL/GenBank/DDBJ databases">
        <title>Isolation of p-tert-butylphenol degrading bacteria Sphingobium phenoxybenzoativorans Tas13 from active sludge.</title>
        <authorList>
            <person name="Li Y."/>
        </authorList>
    </citation>
    <scope>NUCLEOTIDE SEQUENCE</scope>
    <source>
        <strain evidence="6">Tas13</strain>
    </source>
</reference>
<dbReference type="InterPro" id="IPR036271">
    <property type="entry name" value="Tet_transcr_reg_TetR-rel_C_sf"/>
</dbReference>
<dbReference type="KEGG" id="spph:KFK14_13820"/>
<dbReference type="Gene3D" id="1.10.357.10">
    <property type="entry name" value="Tetracycline Repressor, domain 2"/>
    <property type="match status" value="1"/>
</dbReference>
<dbReference type="InterPro" id="IPR009057">
    <property type="entry name" value="Homeodomain-like_sf"/>
</dbReference>
<gene>
    <name evidence="6" type="ORF">KFK14_13820</name>
</gene>
<keyword evidence="3" id="KW-0804">Transcription</keyword>
<dbReference type="EMBL" id="CP073910">
    <property type="protein sequence ID" value="QUT04210.1"/>
    <property type="molecule type" value="Genomic_DNA"/>
</dbReference>
<dbReference type="InterPro" id="IPR001647">
    <property type="entry name" value="HTH_TetR"/>
</dbReference>
<evidence type="ECO:0000256" key="4">
    <source>
        <dbReference type="PROSITE-ProRule" id="PRU00335"/>
    </source>
</evidence>
<evidence type="ECO:0000259" key="5">
    <source>
        <dbReference type="PROSITE" id="PS50977"/>
    </source>
</evidence>
<dbReference type="PANTHER" id="PTHR47506">
    <property type="entry name" value="TRANSCRIPTIONAL REGULATORY PROTEIN"/>
    <property type="match status" value="1"/>
</dbReference>
<dbReference type="AlphaFoldDB" id="A0A975PZR2"/>
<dbReference type="PROSITE" id="PS50977">
    <property type="entry name" value="HTH_TETR_2"/>
    <property type="match status" value="1"/>
</dbReference>
<evidence type="ECO:0000256" key="1">
    <source>
        <dbReference type="ARBA" id="ARBA00023015"/>
    </source>
</evidence>
<name>A0A975PZR2_9SPHN</name>
<keyword evidence="7" id="KW-1185">Reference proteome</keyword>
<dbReference type="PANTHER" id="PTHR47506:SF7">
    <property type="entry name" value="TRANSCRIPTIONAL REGULATORY PROTEIN"/>
    <property type="match status" value="1"/>
</dbReference>
<dbReference type="SUPFAM" id="SSF48498">
    <property type="entry name" value="Tetracyclin repressor-like, C-terminal domain"/>
    <property type="match status" value="1"/>
</dbReference>
<dbReference type="Proteomes" id="UP000681425">
    <property type="component" value="Chromosome"/>
</dbReference>
<proteinExistence type="predicted"/>
<organism evidence="6 7">
    <name type="scientific">Sphingobium phenoxybenzoativorans</name>
    <dbReference type="NCBI Taxonomy" id="1592790"/>
    <lineage>
        <taxon>Bacteria</taxon>
        <taxon>Pseudomonadati</taxon>
        <taxon>Pseudomonadota</taxon>
        <taxon>Alphaproteobacteria</taxon>
        <taxon>Sphingomonadales</taxon>
        <taxon>Sphingomonadaceae</taxon>
        <taxon>Sphingobium</taxon>
    </lineage>
</organism>
<dbReference type="Gene3D" id="1.10.10.60">
    <property type="entry name" value="Homeodomain-like"/>
    <property type="match status" value="1"/>
</dbReference>
<dbReference type="RefSeq" id="WP_212608073.1">
    <property type="nucleotide sequence ID" value="NZ_CP073910.1"/>
</dbReference>
<evidence type="ECO:0000256" key="3">
    <source>
        <dbReference type="ARBA" id="ARBA00023163"/>
    </source>
</evidence>
<dbReference type="Pfam" id="PF00440">
    <property type="entry name" value="TetR_N"/>
    <property type="match status" value="1"/>
</dbReference>